<dbReference type="STRING" id="1423801.FD50_GL000957"/>
<reference evidence="1 2" key="1">
    <citation type="journal article" date="2015" name="Genome Announc.">
        <title>Expanding the biotechnology potential of lactobacilli through comparative genomics of 213 strains and associated genera.</title>
        <authorList>
            <person name="Sun Z."/>
            <person name="Harris H.M."/>
            <person name="McCann A."/>
            <person name="Guo C."/>
            <person name="Argimon S."/>
            <person name="Zhang W."/>
            <person name="Yang X."/>
            <person name="Jeffery I.B."/>
            <person name="Cooney J.C."/>
            <person name="Kagawa T.F."/>
            <person name="Liu W."/>
            <person name="Song Y."/>
            <person name="Salvetti E."/>
            <person name="Wrobel A."/>
            <person name="Rasinkangas P."/>
            <person name="Parkhill J."/>
            <person name="Rea M.C."/>
            <person name="O'Sullivan O."/>
            <person name="Ritari J."/>
            <person name="Douillard F.P."/>
            <person name="Paul Ross R."/>
            <person name="Yang R."/>
            <person name="Briner A.E."/>
            <person name="Felis G.E."/>
            <person name="de Vos W.M."/>
            <person name="Barrangou R."/>
            <person name="Klaenhammer T.R."/>
            <person name="Caufield P.W."/>
            <person name="Cui Y."/>
            <person name="Zhang H."/>
            <person name="O'Toole P.W."/>
        </authorList>
    </citation>
    <scope>NUCLEOTIDE SEQUENCE [LARGE SCALE GENOMIC DNA]</scope>
    <source>
        <strain evidence="1 2">DSM 16230</strain>
    </source>
</reference>
<dbReference type="Gene3D" id="3.60.15.10">
    <property type="entry name" value="Ribonuclease Z/Hydroxyacylglutathione hydrolase-like"/>
    <property type="match status" value="1"/>
</dbReference>
<comment type="caution">
    <text evidence="1">The sequence shown here is derived from an EMBL/GenBank/DDBJ whole genome shotgun (WGS) entry which is preliminary data.</text>
</comment>
<evidence type="ECO:0000313" key="2">
    <source>
        <dbReference type="Proteomes" id="UP000051166"/>
    </source>
</evidence>
<dbReference type="Gene3D" id="3.40.50.10710">
    <property type="entry name" value="Metallo-hydrolase/oxidoreductase"/>
    <property type="match status" value="1"/>
</dbReference>
<dbReference type="AlphaFoldDB" id="A0A0R1UXK7"/>
<proteinExistence type="predicted"/>
<accession>A0A0R1UXK7</accession>
<gene>
    <name evidence="1" type="ORF">FD50_GL000957</name>
</gene>
<sequence>MKYSNLNTFIQSEPSELLLNSLQIDVNQVVSRKKIMLTCFSDGNLKALLQAKDDETFFVGFDFFTLLQKLQRFNLIPPLTAHLKILPEEYPQKIAEFTITVYKNDDSLYGALTVFISEKNTNILYCAGFTQNGAHQKRIKTWKKVARKLQLAALILNSQMRQPNASQQPFSENGIQKHFGKVISQLHPSAKLVLSPWNPERLQHFNEIANSHEKALIWTPNFAHLIHFFYPQEVLLTSKDTHTAAALLLVDPTQDSTPQKIDYLDPTLQAKALTAGKYQWTASGNFNKSLTFLDENALKELKDDLRPARIIFLER</sequence>
<dbReference type="Proteomes" id="UP000051166">
    <property type="component" value="Unassembled WGS sequence"/>
</dbReference>
<dbReference type="InterPro" id="IPR042173">
    <property type="entry name" value="RNase_J_2"/>
</dbReference>
<keyword evidence="2" id="KW-1185">Reference proteome</keyword>
<dbReference type="RefSeq" id="WP_056960943.1">
    <property type="nucleotide sequence ID" value="NZ_AZFQ01000044.1"/>
</dbReference>
<organism evidence="1 2">
    <name type="scientific">Liquorilactobacillus satsumensis DSM 16230 = JCM 12392</name>
    <dbReference type="NCBI Taxonomy" id="1423801"/>
    <lineage>
        <taxon>Bacteria</taxon>
        <taxon>Bacillati</taxon>
        <taxon>Bacillota</taxon>
        <taxon>Bacilli</taxon>
        <taxon>Lactobacillales</taxon>
        <taxon>Lactobacillaceae</taxon>
        <taxon>Liquorilactobacillus</taxon>
    </lineage>
</organism>
<dbReference type="GeneID" id="98308317"/>
<dbReference type="OrthoDB" id="2274407at2"/>
<dbReference type="InterPro" id="IPR036866">
    <property type="entry name" value="RibonucZ/Hydroxyglut_hydro"/>
</dbReference>
<protein>
    <submittedName>
        <fullName evidence="1">Uncharacterized protein</fullName>
    </submittedName>
</protein>
<name>A0A0R1UXK7_9LACO</name>
<evidence type="ECO:0000313" key="1">
    <source>
        <dbReference type="EMBL" id="KRL97999.1"/>
    </source>
</evidence>
<dbReference type="EMBL" id="AZFQ01000044">
    <property type="protein sequence ID" value="KRL97999.1"/>
    <property type="molecule type" value="Genomic_DNA"/>
</dbReference>
<dbReference type="PATRIC" id="fig|1423801.4.peg.973"/>